<dbReference type="EMBL" id="LT598463">
    <property type="protein sequence ID" value="SCU88771.1"/>
    <property type="molecule type" value="Genomic_DNA"/>
</dbReference>
<dbReference type="AlphaFoldDB" id="A0A1G4JF71"/>
<name>A0A1G4JF71_9SACH</name>
<protein>
    <submittedName>
        <fullName evidence="1">LAMI_0D11254g1_1</fullName>
    </submittedName>
</protein>
<accession>A0A1G4JF71</accession>
<reference evidence="1 2" key="1">
    <citation type="submission" date="2016-03" db="EMBL/GenBank/DDBJ databases">
        <authorList>
            <person name="Devillers H."/>
        </authorList>
    </citation>
    <scope>NUCLEOTIDE SEQUENCE [LARGE SCALE GENOMIC DNA]</scope>
    <source>
        <strain evidence="1">CBS 11717</strain>
    </source>
</reference>
<gene>
    <name evidence="1" type="ORF">LAMI_0D11254G</name>
</gene>
<evidence type="ECO:0000313" key="2">
    <source>
        <dbReference type="Proteomes" id="UP000191024"/>
    </source>
</evidence>
<evidence type="ECO:0000313" key="1">
    <source>
        <dbReference type="EMBL" id="SCU88771.1"/>
    </source>
</evidence>
<keyword evidence="2" id="KW-1185">Reference proteome</keyword>
<proteinExistence type="predicted"/>
<sequence length="154" mass="17886">MAMGPHENGTKRRRYDVVTTLRRKNRPSEPYLSPRDQLSAFLRLPARVRVAVSSSWPTQARYPALSDDRHNYCKRAAISDLQWRVFRASTHFPRLIGRLPIPWDLCTRRGATKGRVCLVSRRTPGYRIRGTRLLRTKRLISQKGFPSLTIRRCG</sequence>
<organism evidence="1 2">
    <name type="scientific">Lachancea mirantina</name>
    <dbReference type="NCBI Taxonomy" id="1230905"/>
    <lineage>
        <taxon>Eukaryota</taxon>
        <taxon>Fungi</taxon>
        <taxon>Dikarya</taxon>
        <taxon>Ascomycota</taxon>
        <taxon>Saccharomycotina</taxon>
        <taxon>Saccharomycetes</taxon>
        <taxon>Saccharomycetales</taxon>
        <taxon>Saccharomycetaceae</taxon>
        <taxon>Lachancea</taxon>
    </lineage>
</organism>
<dbReference type="Proteomes" id="UP000191024">
    <property type="component" value="Chromosome D"/>
</dbReference>